<protein>
    <submittedName>
        <fullName evidence="3">Uncharacterized protein At4g00950</fullName>
    </submittedName>
</protein>
<feature type="compositionally biased region" description="Low complexity" evidence="1">
    <location>
        <begin position="64"/>
        <end position="75"/>
    </location>
</feature>
<dbReference type="OrthoDB" id="1934555at2759"/>
<dbReference type="InParanoid" id="A0A6I9SYD3"/>
<dbReference type="FunCoup" id="A0A6I9SYD3">
    <property type="interactions" value="38"/>
</dbReference>
<evidence type="ECO:0000313" key="2">
    <source>
        <dbReference type="Proteomes" id="UP000504604"/>
    </source>
</evidence>
<dbReference type="PANTHER" id="PTHR34371:SF6">
    <property type="entry name" value="MEMBRANE-ASSOCIATED KINASE REGULATOR 6"/>
    <property type="match status" value="1"/>
</dbReference>
<dbReference type="PANTHER" id="PTHR34371">
    <property type="entry name" value="OS01G0551000 PROTEIN"/>
    <property type="match status" value="1"/>
</dbReference>
<evidence type="ECO:0000256" key="1">
    <source>
        <dbReference type="SAM" id="MobiDB-lite"/>
    </source>
</evidence>
<name>A0A6I9SYD3_SESIN</name>
<dbReference type="GeneID" id="105160334"/>
<organism evidence="2 3">
    <name type="scientific">Sesamum indicum</name>
    <name type="common">Oriental sesame</name>
    <name type="synonym">Sesamum orientale</name>
    <dbReference type="NCBI Taxonomy" id="4182"/>
    <lineage>
        <taxon>Eukaryota</taxon>
        <taxon>Viridiplantae</taxon>
        <taxon>Streptophyta</taxon>
        <taxon>Embryophyta</taxon>
        <taxon>Tracheophyta</taxon>
        <taxon>Spermatophyta</taxon>
        <taxon>Magnoliopsida</taxon>
        <taxon>eudicotyledons</taxon>
        <taxon>Gunneridae</taxon>
        <taxon>Pentapetalae</taxon>
        <taxon>asterids</taxon>
        <taxon>lamiids</taxon>
        <taxon>Lamiales</taxon>
        <taxon>Pedaliaceae</taxon>
        <taxon>Sesamum</taxon>
    </lineage>
</organism>
<dbReference type="AlphaFoldDB" id="A0A6I9SYD3"/>
<dbReference type="RefSeq" id="XP_011075965.1">
    <property type="nucleotide sequence ID" value="XM_011077663.2"/>
</dbReference>
<accession>A0A6I9SYD3</accession>
<sequence length="217" mass="24432">MMVLEVDDHCEPNSTPKLSLSKLPCKPREPIQMLTPPLHPSVSIPFHWEEVPGKPRATVEEAEAPPSAAAATSKNKAARCLDLPPRLLHDDAKITITPSPLDGPYVGRSLSLACTFSFRKEGPVTAGREEGLRHTKRSSSRVFGCRQWGSFKDEEKLPRGSFDLSHSLGEILKSEKNVKVTRIRRRRRSFFNFSTINSNLMEICASFKQVVAWKRRR</sequence>
<feature type="region of interest" description="Disordered" evidence="1">
    <location>
        <begin position="56"/>
        <end position="76"/>
    </location>
</feature>
<reference evidence="3" key="1">
    <citation type="submission" date="2025-08" db="UniProtKB">
        <authorList>
            <consortium name="RefSeq"/>
        </authorList>
    </citation>
    <scope>IDENTIFICATION</scope>
</reference>
<dbReference type="Proteomes" id="UP000504604">
    <property type="component" value="Linkage group LG4"/>
</dbReference>
<gene>
    <name evidence="3" type="primary">LOC105160334</name>
</gene>
<dbReference type="KEGG" id="sind:105160334"/>
<proteinExistence type="predicted"/>
<keyword evidence="2" id="KW-1185">Reference proteome</keyword>
<evidence type="ECO:0000313" key="3">
    <source>
        <dbReference type="RefSeq" id="XP_011075965.1"/>
    </source>
</evidence>